<dbReference type="Proteomes" id="UP000773614">
    <property type="component" value="Unassembled WGS sequence"/>
</dbReference>
<comment type="caution">
    <text evidence="8">The sequence shown here is derived from an EMBL/GenBank/DDBJ whole genome shotgun (WGS) entry which is preliminary data.</text>
</comment>
<dbReference type="OrthoDB" id="7580479at2"/>
<dbReference type="NCBIfam" id="TIGR00526">
    <property type="entry name" value="folB_dom"/>
    <property type="match status" value="1"/>
</dbReference>
<name>A0A964T3S4_9HYPH</name>
<evidence type="ECO:0000313" key="9">
    <source>
        <dbReference type="Proteomes" id="UP000773614"/>
    </source>
</evidence>
<dbReference type="GO" id="GO:0006760">
    <property type="term" value="P:folic acid-containing compound metabolic process"/>
    <property type="evidence" value="ECO:0007669"/>
    <property type="project" value="InterPro"/>
</dbReference>
<dbReference type="InterPro" id="IPR007565">
    <property type="entry name" value="4HFCP_synth"/>
</dbReference>
<proteinExistence type="predicted"/>
<evidence type="ECO:0000256" key="4">
    <source>
        <dbReference type="ARBA" id="ARBA00023270"/>
    </source>
</evidence>
<keyword evidence="9" id="KW-1185">Reference proteome</keyword>
<evidence type="ECO:0000259" key="7">
    <source>
        <dbReference type="SMART" id="SM00905"/>
    </source>
</evidence>
<keyword evidence="4" id="KW-0704">Schiff base</keyword>
<comment type="catalytic activity">
    <reaction evidence="6">
        <text>2 D-glyceraldehyde 3-phosphate = 4-(hydroxymethyl)-2-furancarboxaldehyde phosphate + phosphate + 2 H2O</text>
        <dbReference type="Rhea" id="RHEA:43536"/>
        <dbReference type="ChEBI" id="CHEBI:15377"/>
        <dbReference type="ChEBI" id="CHEBI:43474"/>
        <dbReference type="ChEBI" id="CHEBI:59776"/>
        <dbReference type="ChEBI" id="CHEBI:83407"/>
        <dbReference type="EC" id="4.2.3.153"/>
    </reaction>
</comment>
<evidence type="ECO:0000256" key="5">
    <source>
        <dbReference type="ARBA" id="ARBA00032523"/>
    </source>
</evidence>
<dbReference type="InterPro" id="IPR006157">
    <property type="entry name" value="FolB_dom"/>
</dbReference>
<dbReference type="SUPFAM" id="SSF55620">
    <property type="entry name" value="Tetrahydrobiopterin biosynthesis enzymes-like"/>
    <property type="match status" value="1"/>
</dbReference>
<evidence type="ECO:0000313" key="8">
    <source>
        <dbReference type="EMBL" id="MYZ47007.1"/>
    </source>
</evidence>
<comment type="function">
    <text evidence="1">Catalyzes the formation of 4-(hydroxymethyl)-2-furancarboxaldehyde phosphate (4-HFC-P) from two molecules of glyceraldehyde-3-P (GA-3-P).</text>
</comment>
<organism evidence="8 9">
    <name type="scientific">Propylenella binzhouense</name>
    <dbReference type="NCBI Taxonomy" id="2555902"/>
    <lineage>
        <taxon>Bacteria</taxon>
        <taxon>Pseudomonadati</taxon>
        <taxon>Pseudomonadota</taxon>
        <taxon>Alphaproteobacteria</taxon>
        <taxon>Hyphomicrobiales</taxon>
        <taxon>Propylenellaceae</taxon>
        <taxon>Propylenella</taxon>
    </lineage>
</organism>
<gene>
    <name evidence="8" type="ORF">E4O86_04685</name>
</gene>
<dbReference type="Gene3D" id="3.30.1130.10">
    <property type="match status" value="1"/>
</dbReference>
<dbReference type="GO" id="GO:0004150">
    <property type="term" value="F:dihydroneopterin aldolase activity"/>
    <property type="evidence" value="ECO:0007669"/>
    <property type="project" value="InterPro"/>
</dbReference>
<accession>A0A964T3S4</accession>
<dbReference type="Pfam" id="PF04476">
    <property type="entry name" value="4HFCP_synth"/>
    <property type="match status" value="1"/>
</dbReference>
<evidence type="ECO:0000256" key="1">
    <source>
        <dbReference type="ARBA" id="ARBA00003810"/>
    </source>
</evidence>
<dbReference type="Pfam" id="PF02152">
    <property type="entry name" value="FolB"/>
    <property type="match status" value="1"/>
</dbReference>
<dbReference type="SMART" id="SM00905">
    <property type="entry name" value="FolB"/>
    <property type="match status" value="1"/>
</dbReference>
<protein>
    <recommendedName>
        <fullName evidence="2">(5-formylfuran-3-yl)methyl phosphate synthase</fullName>
        <ecNumber evidence="2">4.2.3.153</ecNumber>
    </recommendedName>
    <alternativeName>
        <fullName evidence="5">4-(hydroxymethyl)-2-furancarboxaldehyde-phosphate synthase</fullName>
    </alternativeName>
</protein>
<reference evidence="8" key="1">
    <citation type="submission" date="2019-03" db="EMBL/GenBank/DDBJ databases">
        <title>Afifella sp. nov., isolated from activated sludge.</title>
        <authorList>
            <person name="Li Q."/>
            <person name="Liu Y."/>
        </authorList>
    </citation>
    <scope>NUCLEOTIDE SEQUENCE</scope>
    <source>
        <strain evidence="8">L72</strain>
    </source>
</reference>
<evidence type="ECO:0000256" key="3">
    <source>
        <dbReference type="ARBA" id="ARBA00023239"/>
    </source>
</evidence>
<dbReference type="EMBL" id="SPKJ01000008">
    <property type="protein sequence ID" value="MYZ47007.1"/>
    <property type="molecule type" value="Genomic_DNA"/>
</dbReference>
<evidence type="ECO:0000256" key="6">
    <source>
        <dbReference type="ARBA" id="ARBA00047628"/>
    </source>
</evidence>
<dbReference type="AlphaFoldDB" id="A0A964T3S4"/>
<sequence length="367" mass="38102">MTLMLASVADAREAEIAISIGTDIVDAENPAGGAVSPLPPDVTAAVAAAARGRARLSAAVGEIGSDPGAIAAAADRCSGLAIEIIRVGFASASAPMPLVGAVAGRHPGLAFVAVLFADRMPGGDPLPLLAEAGFRGVMLDVADKTRGRVLELGIPRIAAFVEAAKGRGLMVGLAGNLEPADIPRLLPLEADFLGFRAALCPNADRRAPIDPAAAAEVRRLIPAAAPRRSGPGGEAGIRAAPGPGRRAGIEAVADRIFVRDLILPVRIGVYRRERDAPQRVRFDVSIDLAPRETEAEGLAGIMSYDVIVDTIRTIVAEGHVELAEELAEEIAARLLSDRRAMKITVRVEKLDLGPGGIGVEIERRRAS</sequence>
<dbReference type="InterPro" id="IPR043133">
    <property type="entry name" value="GTP-CH-I_C/QueF"/>
</dbReference>
<evidence type="ECO:0000256" key="2">
    <source>
        <dbReference type="ARBA" id="ARBA00012553"/>
    </source>
</evidence>
<dbReference type="EC" id="4.2.3.153" evidence="2"/>
<keyword evidence="3" id="KW-0456">Lyase</keyword>
<dbReference type="RefSeq" id="WP_161139348.1">
    <property type="nucleotide sequence ID" value="NZ_SPKJ01000008.1"/>
</dbReference>
<feature type="domain" description="Dihydroneopterin aldolase/epimerase" evidence="7">
    <location>
        <begin position="256"/>
        <end position="363"/>
    </location>
</feature>